<feature type="transmembrane region" description="Helical" evidence="1">
    <location>
        <begin position="167"/>
        <end position="187"/>
    </location>
</feature>
<keyword evidence="1" id="KW-0472">Membrane</keyword>
<proteinExistence type="predicted"/>
<name>A0A0J9TIU1_PLAVI</name>
<dbReference type="OrthoDB" id="10382645at2759"/>
<dbReference type="Pfam" id="PF12420">
    <property type="entry name" value="DUF3671"/>
    <property type="match status" value="1"/>
</dbReference>
<evidence type="ECO:0000313" key="3">
    <source>
        <dbReference type="Proteomes" id="UP000053776"/>
    </source>
</evidence>
<evidence type="ECO:0000313" key="2">
    <source>
        <dbReference type="EMBL" id="KMZ94657.1"/>
    </source>
</evidence>
<keyword evidence="1" id="KW-1133">Transmembrane helix</keyword>
<reference evidence="2 3" key="1">
    <citation type="submission" date="2011-08" db="EMBL/GenBank/DDBJ databases">
        <title>The Genome Sequence of Plasmodium vivax Mauritania I.</title>
        <authorList>
            <consortium name="The Broad Institute Genome Sequencing Platform"/>
            <consortium name="The Broad Institute Genome Sequencing Center for Infectious Disease"/>
            <person name="Neafsey D."/>
            <person name="Carlton J."/>
            <person name="Barnwell J."/>
            <person name="Collins W."/>
            <person name="Escalante A."/>
            <person name="Mullikin J."/>
            <person name="Saul A."/>
            <person name="Guigo R."/>
            <person name="Camara F."/>
            <person name="Young S.K."/>
            <person name="Zeng Q."/>
            <person name="Gargeya S."/>
            <person name="Fitzgerald M."/>
            <person name="Haas B."/>
            <person name="Abouelleil A."/>
            <person name="Alvarado L."/>
            <person name="Arachchi H.M."/>
            <person name="Berlin A."/>
            <person name="Brown A."/>
            <person name="Chapman S.B."/>
            <person name="Chen Z."/>
            <person name="Dunbar C."/>
            <person name="Freedman E."/>
            <person name="Gearin G."/>
            <person name="Gellesch M."/>
            <person name="Goldberg J."/>
            <person name="Griggs A."/>
            <person name="Gujja S."/>
            <person name="Heiman D."/>
            <person name="Howarth C."/>
            <person name="Larson L."/>
            <person name="Lui A."/>
            <person name="MacDonald P.J.P."/>
            <person name="Montmayeur A."/>
            <person name="Murphy C."/>
            <person name="Neiman D."/>
            <person name="Pearson M."/>
            <person name="Priest M."/>
            <person name="Roberts A."/>
            <person name="Saif S."/>
            <person name="Shea T."/>
            <person name="Shenoy N."/>
            <person name="Sisk P."/>
            <person name="Stolte C."/>
            <person name="Sykes S."/>
            <person name="Wortman J."/>
            <person name="Nusbaum C."/>
            <person name="Birren B."/>
        </authorList>
    </citation>
    <scope>NUCLEOTIDE SEQUENCE [LARGE SCALE GENOMIC DNA]</scope>
    <source>
        <strain evidence="2 3">Mauritania I</strain>
    </source>
</reference>
<feature type="transmembrane region" description="Helical" evidence="1">
    <location>
        <begin position="17"/>
        <end position="34"/>
    </location>
</feature>
<protein>
    <recommendedName>
        <fullName evidence="4">Variable surface protein Vir35</fullName>
    </recommendedName>
</protein>
<gene>
    <name evidence="2" type="ORF">PVMG_02546</name>
</gene>
<sequence>MIPLGNDNLGKNVNFKVFLKNITFIFFVWTYLTYKDARSFLNSLENQKENDKILNTNVRRLLARYEKQRELQHRGFKEKISDDRWNKNERTVSDVLSTYSRVKRKESNNIDTYMKNYKNRYMKKKGISKLDCYCENKVFEKFCHIRDIAEKVNYDKKRSKSFFFKKYGKFLIILALIPAVGLIYPIIFGIGKEFPGIIGDCPDTHFDKSNSPYQHKTEGEGVKDCIRGWIYQNPEKMGYISYVPKILSFIMIIIVVSAVFYMLIKVIKYEKIKAGKGKMSVKEYCKFCKDIF</sequence>
<organism evidence="2 3">
    <name type="scientific">Plasmodium vivax Mauritania I</name>
    <dbReference type="NCBI Taxonomy" id="1035515"/>
    <lineage>
        <taxon>Eukaryota</taxon>
        <taxon>Sar</taxon>
        <taxon>Alveolata</taxon>
        <taxon>Apicomplexa</taxon>
        <taxon>Aconoidasida</taxon>
        <taxon>Haemosporida</taxon>
        <taxon>Plasmodiidae</taxon>
        <taxon>Plasmodium</taxon>
        <taxon>Plasmodium (Plasmodium)</taxon>
    </lineage>
</organism>
<accession>A0A0J9TIU1</accession>
<dbReference type="AlphaFoldDB" id="A0A0J9TIU1"/>
<evidence type="ECO:0008006" key="4">
    <source>
        <dbReference type="Google" id="ProtNLM"/>
    </source>
</evidence>
<dbReference type="Proteomes" id="UP000053776">
    <property type="component" value="Unassembled WGS sequence"/>
</dbReference>
<feature type="transmembrane region" description="Helical" evidence="1">
    <location>
        <begin position="246"/>
        <end position="264"/>
    </location>
</feature>
<dbReference type="EMBL" id="KQ235014">
    <property type="protein sequence ID" value="KMZ94657.1"/>
    <property type="molecule type" value="Genomic_DNA"/>
</dbReference>
<evidence type="ECO:0000256" key="1">
    <source>
        <dbReference type="SAM" id="Phobius"/>
    </source>
</evidence>
<dbReference type="InterPro" id="IPR022139">
    <property type="entry name" value="Fam-L/Fam-M-like_plasmodium"/>
</dbReference>
<keyword evidence="1" id="KW-0812">Transmembrane</keyword>